<reference evidence="4 5" key="1">
    <citation type="journal article" date="2016" name="Genome Biol. Evol.">
        <title>Divergent and convergent evolution of fungal pathogenicity.</title>
        <authorList>
            <person name="Shang Y."/>
            <person name="Xiao G."/>
            <person name="Zheng P."/>
            <person name="Cen K."/>
            <person name="Zhan S."/>
            <person name="Wang C."/>
        </authorList>
    </citation>
    <scope>NUCLEOTIDE SEQUENCE [LARGE SCALE GENOMIC DNA]</scope>
    <source>
        <strain evidence="4 5">RCEF 2490</strain>
    </source>
</reference>
<dbReference type="GO" id="GO:0030151">
    <property type="term" value="F:molybdenum ion binding"/>
    <property type="evidence" value="ECO:0007669"/>
    <property type="project" value="InterPro"/>
</dbReference>
<evidence type="ECO:0000313" key="5">
    <source>
        <dbReference type="Proteomes" id="UP000078544"/>
    </source>
</evidence>
<sequence>MGQIDYGAIFLMAITIFVFMIPLFILFPPIPVDHRDALRQTHSRLGVPPQGSNLRKARDGKGPLQSGKCPRIESLFIYPLKSCRGIELTRSKVLPSGLEYDRLYTFAQVIPRAPGSDLAKQSSKWEFLTLRQLPNLANVKVEIWLPDAAKKSRLLGSVEDKFIVVRFPWQNKGLSGLVQLLVAKLGRGLKAVPEKEFVLPLEFPSERDIESRGYKFENVKIWVDDTRALNMSRDMPAELASYLGAKNEIALFRADPSNQRQVFRCAPSKEAIGYQPVVDFHDAASQSLCMRKRAIRSDNQYKQYPIHLLSLSSLKALQTLAPNYEVKENFDPRRFRGNIIGAEAYDEDSWRTVKFKNPKMQDDFIAFDVSSRTVRCKLPNVDPDTGVRHKSEPDSTLRKHREIDEGAPKMGCLGMQLCPTFPDPDNILQPGSYVEVGMEAEVLERGSHFYIKQSLT</sequence>
<name>A0A166U9Z2_9HYPO</name>
<dbReference type="OrthoDB" id="17255at2759"/>
<evidence type="ECO:0000313" key="4">
    <source>
        <dbReference type="EMBL" id="OAA32249.1"/>
    </source>
</evidence>
<dbReference type="EMBL" id="AZGY01000002">
    <property type="protein sequence ID" value="OAA32249.1"/>
    <property type="molecule type" value="Genomic_DNA"/>
</dbReference>
<accession>A0A166U9Z2</accession>
<dbReference type="SUPFAM" id="SSF50800">
    <property type="entry name" value="PK beta-barrel domain-like"/>
    <property type="match status" value="1"/>
</dbReference>
<gene>
    <name evidence="4" type="ORF">AAL_01581</name>
</gene>
<comment type="caution">
    <text evidence="4">The sequence shown here is derived from an EMBL/GenBank/DDBJ whole genome shotgun (WGS) entry which is preliminary data.</text>
</comment>
<evidence type="ECO:0000259" key="3">
    <source>
        <dbReference type="PROSITE" id="PS51340"/>
    </source>
</evidence>
<feature type="domain" description="MOSC" evidence="3">
    <location>
        <begin position="282"/>
        <end position="443"/>
    </location>
</feature>
<dbReference type="PROSITE" id="PS51340">
    <property type="entry name" value="MOSC"/>
    <property type="match status" value="1"/>
</dbReference>
<dbReference type="InterPro" id="IPR005303">
    <property type="entry name" value="MOCOS_middle"/>
</dbReference>
<dbReference type="GO" id="GO:0030170">
    <property type="term" value="F:pyridoxal phosphate binding"/>
    <property type="evidence" value="ECO:0007669"/>
    <property type="project" value="InterPro"/>
</dbReference>
<dbReference type="Proteomes" id="UP000078544">
    <property type="component" value="Unassembled WGS sequence"/>
</dbReference>
<feature type="transmembrane region" description="Helical" evidence="2">
    <location>
        <begin position="6"/>
        <end position="27"/>
    </location>
</feature>
<dbReference type="Pfam" id="PF03476">
    <property type="entry name" value="MOSC_N"/>
    <property type="match status" value="1"/>
</dbReference>
<dbReference type="InterPro" id="IPR005302">
    <property type="entry name" value="MoCF_Sase_C"/>
</dbReference>
<organism evidence="4 5">
    <name type="scientific">Moelleriella libera RCEF 2490</name>
    <dbReference type="NCBI Taxonomy" id="1081109"/>
    <lineage>
        <taxon>Eukaryota</taxon>
        <taxon>Fungi</taxon>
        <taxon>Dikarya</taxon>
        <taxon>Ascomycota</taxon>
        <taxon>Pezizomycotina</taxon>
        <taxon>Sordariomycetes</taxon>
        <taxon>Hypocreomycetidae</taxon>
        <taxon>Hypocreales</taxon>
        <taxon>Clavicipitaceae</taxon>
        <taxon>Moelleriella</taxon>
    </lineage>
</organism>
<keyword evidence="2" id="KW-0812">Transmembrane</keyword>
<dbReference type="InterPro" id="IPR011037">
    <property type="entry name" value="Pyrv_Knase-like_insert_dom_sf"/>
</dbReference>
<keyword evidence="2" id="KW-0472">Membrane</keyword>
<proteinExistence type="predicted"/>
<dbReference type="AlphaFoldDB" id="A0A166U9Z2"/>
<keyword evidence="2" id="KW-1133">Transmembrane helix</keyword>
<dbReference type="SUPFAM" id="SSF141673">
    <property type="entry name" value="MOSC N-terminal domain-like"/>
    <property type="match status" value="1"/>
</dbReference>
<evidence type="ECO:0000256" key="2">
    <source>
        <dbReference type="SAM" id="Phobius"/>
    </source>
</evidence>
<dbReference type="GO" id="GO:0003824">
    <property type="term" value="F:catalytic activity"/>
    <property type="evidence" value="ECO:0007669"/>
    <property type="project" value="InterPro"/>
</dbReference>
<protein>
    <submittedName>
        <fullName evidence="4">MOSC, beta barrel</fullName>
    </submittedName>
</protein>
<keyword evidence="5" id="KW-1185">Reference proteome</keyword>
<dbReference type="Pfam" id="PF03473">
    <property type="entry name" value="MOSC"/>
    <property type="match status" value="1"/>
</dbReference>
<feature type="region of interest" description="Disordered" evidence="1">
    <location>
        <begin position="42"/>
        <end position="65"/>
    </location>
</feature>
<evidence type="ECO:0000256" key="1">
    <source>
        <dbReference type="SAM" id="MobiDB-lite"/>
    </source>
</evidence>
<dbReference type="STRING" id="1081109.A0A166U9Z2"/>